<dbReference type="EMBL" id="CAKOGP040001711">
    <property type="protein sequence ID" value="CAJ1946528.1"/>
    <property type="molecule type" value="Genomic_DNA"/>
</dbReference>
<feature type="compositionally biased region" description="Basic and acidic residues" evidence="1">
    <location>
        <begin position="210"/>
        <end position="230"/>
    </location>
</feature>
<protein>
    <submittedName>
        <fullName evidence="2">Uncharacterized protein</fullName>
    </submittedName>
</protein>
<dbReference type="Proteomes" id="UP001295423">
    <property type="component" value="Unassembled WGS sequence"/>
</dbReference>
<gene>
    <name evidence="2" type="ORF">CYCCA115_LOCUS10669</name>
</gene>
<feature type="region of interest" description="Disordered" evidence="1">
    <location>
        <begin position="196"/>
        <end position="262"/>
    </location>
</feature>
<sequence>MPPQVINLVDYDDEDEEEVINLVDHHDDDNVEEENVSWLPKKNIGETSAHRFRVDDNSTIASRSTMGHLDQNLIQLPLYDAMMCTAATLLEQSREEEESPYIVHSNKQLRYVEDREEAEMYFDCASDPRELWFGCLLDAAGEAAEFLGEGLVGASNRGHERATNRLLERRKRLDTGNNRVHPDIPEIVDVCDIQDQEEQEEARLSHQKHQKDMEMLLPEKKKDPPTKQELEEATFPLLEIHVPDTIEEEDENKKDDDDMSKL</sequence>
<feature type="compositionally biased region" description="Basic and acidic residues" evidence="1">
    <location>
        <begin position="251"/>
        <end position="262"/>
    </location>
</feature>
<keyword evidence="3" id="KW-1185">Reference proteome</keyword>
<accession>A0AAD2FMT2</accession>
<dbReference type="AlphaFoldDB" id="A0AAD2FMT2"/>
<reference evidence="2" key="1">
    <citation type="submission" date="2023-08" db="EMBL/GenBank/DDBJ databases">
        <authorList>
            <person name="Audoor S."/>
            <person name="Bilcke G."/>
        </authorList>
    </citation>
    <scope>NUCLEOTIDE SEQUENCE</scope>
</reference>
<evidence type="ECO:0000313" key="2">
    <source>
        <dbReference type="EMBL" id="CAJ1946528.1"/>
    </source>
</evidence>
<evidence type="ECO:0000313" key="3">
    <source>
        <dbReference type="Proteomes" id="UP001295423"/>
    </source>
</evidence>
<comment type="caution">
    <text evidence="2">The sequence shown here is derived from an EMBL/GenBank/DDBJ whole genome shotgun (WGS) entry which is preliminary data.</text>
</comment>
<proteinExistence type="predicted"/>
<organism evidence="2 3">
    <name type="scientific">Cylindrotheca closterium</name>
    <dbReference type="NCBI Taxonomy" id="2856"/>
    <lineage>
        <taxon>Eukaryota</taxon>
        <taxon>Sar</taxon>
        <taxon>Stramenopiles</taxon>
        <taxon>Ochrophyta</taxon>
        <taxon>Bacillariophyta</taxon>
        <taxon>Bacillariophyceae</taxon>
        <taxon>Bacillariophycidae</taxon>
        <taxon>Bacillariales</taxon>
        <taxon>Bacillariaceae</taxon>
        <taxon>Cylindrotheca</taxon>
    </lineage>
</organism>
<name>A0AAD2FMT2_9STRA</name>
<evidence type="ECO:0000256" key="1">
    <source>
        <dbReference type="SAM" id="MobiDB-lite"/>
    </source>
</evidence>